<proteinExistence type="predicted"/>
<dbReference type="Pfam" id="PF10145">
    <property type="entry name" value="PhageMin_Tail"/>
    <property type="match status" value="1"/>
</dbReference>
<keyword evidence="1" id="KW-1188">Viral release from host cell</keyword>
<feature type="compositionally biased region" description="Basic and acidic residues" evidence="3">
    <location>
        <begin position="1074"/>
        <end position="1138"/>
    </location>
</feature>
<feature type="coiled-coil region" evidence="2">
    <location>
        <begin position="609"/>
        <end position="662"/>
    </location>
</feature>
<evidence type="ECO:0000313" key="6">
    <source>
        <dbReference type="Proteomes" id="UP000287296"/>
    </source>
</evidence>
<feature type="region of interest" description="Disordered" evidence="3">
    <location>
        <begin position="1017"/>
        <end position="1141"/>
    </location>
</feature>
<dbReference type="OrthoDB" id="28713at2"/>
<dbReference type="EMBL" id="QYTW02000009">
    <property type="protein sequence ID" value="RST59715.1"/>
    <property type="molecule type" value="Genomic_DNA"/>
</dbReference>
<evidence type="ECO:0000313" key="5">
    <source>
        <dbReference type="EMBL" id="RST59715.1"/>
    </source>
</evidence>
<evidence type="ECO:0000256" key="1">
    <source>
        <dbReference type="ARBA" id="ARBA00022612"/>
    </source>
</evidence>
<feature type="coiled-coil region" evidence="2">
    <location>
        <begin position="809"/>
        <end position="871"/>
    </location>
</feature>
<evidence type="ECO:0000259" key="4">
    <source>
        <dbReference type="Pfam" id="PF10145"/>
    </source>
</evidence>
<evidence type="ECO:0000256" key="2">
    <source>
        <dbReference type="SAM" id="Coils"/>
    </source>
</evidence>
<dbReference type="RefSeq" id="WP_120119084.1">
    <property type="nucleotide sequence ID" value="NZ_QYTW02000009.1"/>
</dbReference>
<keyword evidence="2" id="KW-0175">Coiled coil</keyword>
<dbReference type="PANTHER" id="PTHR37813">
    <property type="entry name" value="FELS-2 PROPHAGE PROTEIN"/>
    <property type="match status" value="1"/>
</dbReference>
<gene>
    <name evidence="5" type="ORF">D5F11_011475</name>
</gene>
<feature type="domain" description="Phage tail tape measure protein" evidence="4">
    <location>
        <begin position="210"/>
        <end position="407"/>
    </location>
</feature>
<dbReference type="PANTHER" id="PTHR37813:SF1">
    <property type="entry name" value="FELS-2 PROPHAGE PROTEIN"/>
    <property type="match status" value="1"/>
</dbReference>
<organism evidence="5 6">
    <name type="scientific">Siminovitchia terrae</name>
    <name type="common">Bacillus terrae</name>
    <dbReference type="NCBI Taxonomy" id="1914933"/>
    <lineage>
        <taxon>Bacteria</taxon>
        <taxon>Bacillati</taxon>
        <taxon>Bacillota</taxon>
        <taxon>Bacilli</taxon>
        <taxon>Bacillales</taxon>
        <taxon>Bacillaceae</taxon>
        <taxon>Siminovitchia</taxon>
    </lineage>
</organism>
<sequence length="1363" mass="149205">MAIGGTPVGNMIIKVDLDSAGVEKSMTGLQRQLKSSNKAMGAQLSAFGRGEKSAAKYGVLIEGLTNRHRIQARMVEEAREKYRAMSNQYGENSVKAQKASQVLNEQIARYQETGRELDNVSAEFKEFQRVQDIQNKGWYRAADSMEQWGGKLKGAGAAMDHTGQQLTRKVTLPLGIVGGLAVKTGMDFESGMSKVAAISGATGKDFKALEKQARHLGATTIFSAKEASEGMQYLALAGWKTKDIMAGMPGMLNLAAAGALDLGRAADITSDTMAAFGMDAKKAGHAADVFAYAQANANTNVEQLGEGMKYIAPVANNLGWTLEGTSAAMMALANQGLKGSIAGQAFASSLSRLASPGMQKKIKGFGLSFFDANENMKPLPDIIAEIEKKTEGMTAKQKQAMITTLFGAEATKHWSILLSTGSKELGIMTENLENADGTAADMAATMQDNLAGSLKELRSKLEDLFITTYKNLNPALNRLVDSAKDATDWFAQLSPKTQENIIKFGLLAAAAGPAISGFGKLTFGAGALLEVSGKLTKTIGMAGKSGAVGAIAGLSKAGVVGLAIAGVAALSVGVYKLVQKSNDAKEVNLDLTKSLSDQAVGLQKSVDTFDKLSDKAKISNEELARLNDLNIRISQSSNPGEIEQLQRQYDELAKKSGLSKSELEQLFAANQNIIKQSPDVKKSVSDQGNAFVESTAAVKQYIEKLYEMSRTQIEAERVKQLEREKELRKEIASQQSEYKSAENDLNLLLDAQNMSKKELKAKQTEINKELQNNILTMGEKKELEQQLTTLQDAQKGNLKEEIQKRQDILAQKDKSVKKSEEELEKIKALDPAIANIRLKQVGINEEGEKGLAQLDKVIAKNQEEMAQLEAKHQKNGDLTAEEHRRYTKLSETTQKQIEARDYIHDELNLYKDLNSLAQAKKDKLSKEKQQKIESLAKTTEIKVEEGNIVKQIQKKNDELLKERNSLEESRKKQGANTKEIDKQIAAIDKKRLKNDEVLEKILKELGIWDQVKGSIQKASGEVGKKNQKQKETNKELDKENQKHDQGKKKQQEKNKAIDQGTGKQKSQGQQIDNNNKKTDKGIQKEQQRTKEAGKSVDKKVTAKDHGTVAKIDQKAKAPKDKRVTAKDHGSVAKIDQRAKAAKTKKVNVTAGSSITTLNRQASSPVTKVVNFVGKGLGKLKFWAKGTPPQGHPGGAAVVGDGGGRELIKLPDGRSFLSPSTDTLLNLPRGTHVIPHRETARLLKSVKHYAAGTKNWKSMFEFENVRNNEFMKLLALTGRNSEAKVQFATNTANVQKGNDNQHLEKIVEKLSEQVKDTKEIVSLLAQLLMKDPNIYIDGRMASVPLEKHITEIQNRNKEMREKFV</sequence>
<comment type="caution">
    <text evidence="5">The sequence shown here is derived from an EMBL/GenBank/DDBJ whole genome shotgun (WGS) entry which is preliminary data.</text>
</comment>
<evidence type="ECO:0000256" key="3">
    <source>
        <dbReference type="SAM" id="MobiDB-lite"/>
    </source>
</evidence>
<protein>
    <submittedName>
        <fullName evidence="5">Phage tail tape measure protein</fullName>
    </submittedName>
</protein>
<feature type="coiled-coil region" evidence="2">
    <location>
        <begin position="710"/>
        <end position="751"/>
    </location>
</feature>
<feature type="compositionally biased region" description="Basic and acidic residues" evidence="3">
    <location>
        <begin position="1022"/>
        <end position="1056"/>
    </location>
</feature>
<feature type="coiled-coil region" evidence="2">
    <location>
        <begin position="910"/>
        <end position="976"/>
    </location>
</feature>
<feature type="compositionally biased region" description="Low complexity" evidence="3">
    <location>
        <begin position="1059"/>
        <end position="1070"/>
    </location>
</feature>
<reference evidence="5 6" key="1">
    <citation type="submission" date="2018-12" db="EMBL/GenBank/DDBJ databases">
        <authorList>
            <person name="Sun L."/>
            <person name="Chen Z."/>
        </authorList>
    </citation>
    <scope>NUCLEOTIDE SEQUENCE [LARGE SCALE GENOMIC DNA]</scope>
    <source>
        <strain evidence="5 6">LMG 29736</strain>
    </source>
</reference>
<accession>A0A429X8D8</accession>
<dbReference type="Proteomes" id="UP000287296">
    <property type="component" value="Unassembled WGS sequence"/>
</dbReference>
<dbReference type="NCBIfam" id="TIGR01760">
    <property type="entry name" value="tape_meas_TP901"/>
    <property type="match status" value="1"/>
</dbReference>
<name>A0A429X8D8_SIMTE</name>
<dbReference type="InterPro" id="IPR010090">
    <property type="entry name" value="Phage_tape_meas"/>
</dbReference>